<reference evidence="2" key="1">
    <citation type="submission" date="2016-10" db="EMBL/GenBank/DDBJ databases">
        <authorList>
            <person name="Varghese N."/>
            <person name="Submissions S."/>
        </authorList>
    </citation>
    <scope>NUCLEOTIDE SEQUENCE [LARGE SCALE GENOMIC DNA]</scope>
    <source>
        <strain evidence="2">CGMCC 1.11101</strain>
    </source>
</reference>
<evidence type="ECO:0000313" key="1">
    <source>
        <dbReference type="EMBL" id="SFN53139.1"/>
    </source>
</evidence>
<gene>
    <name evidence="1" type="ORF">SAMN05216219_1032</name>
</gene>
<proteinExistence type="predicted"/>
<organism evidence="1 2">
    <name type="scientific">Mycetocola miduiensis</name>
    <dbReference type="NCBI Taxonomy" id="995034"/>
    <lineage>
        <taxon>Bacteria</taxon>
        <taxon>Bacillati</taxon>
        <taxon>Actinomycetota</taxon>
        <taxon>Actinomycetes</taxon>
        <taxon>Micrococcales</taxon>
        <taxon>Microbacteriaceae</taxon>
        <taxon>Mycetocola</taxon>
    </lineage>
</organism>
<sequence length="197" mass="22560">MLVEGSIRWQITEDCPRDLLLALALRELGGLSDICEEQIPPADPMLEPVDRGGIDTDALAAQWRGWWAGIVRRATRPFISQVRPPHFEVFDRALELQELVYNCYDTAMAWVEDRHAEYLRAVAAREHPLADAYELVQRRQFELRRQSGSFRLDLEVLPVRGVGAWVVAPDTVIISQTLRYDPVAFREWLKPVVIALV</sequence>
<name>A0A1I4ZT38_9MICO</name>
<dbReference type="OrthoDB" id="4943423at2"/>
<dbReference type="Proteomes" id="UP000198867">
    <property type="component" value="Unassembled WGS sequence"/>
</dbReference>
<keyword evidence="2" id="KW-1185">Reference proteome</keyword>
<protein>
    <submittedName>
        <fullName evidence="1">Uncharacterized protein</fullName>
    </submittedName>
</protein>
<dbReference type="STRING" id="995034.SAMN05216219_1032"/>
<dbReference type="AlphaFoldDB" id="A0A1I4ZT38"/>
<dbReference type="RefSeq" id="WP_090709414.1">
    <property type="nucleotide sequence ID" value="NZ_FOVM01000002.1"/>
</dbReference>
<accession>A0A1I4ZT38</accession>
<evidence type="ECO:0000313" key="2">
    <source>
        <dbReference type="Proteomes" id="UP000198867"/>
    </source>
</evidence>
<dbReference type="EMBL" id="FOVM01000002">
    <property type="protein sequence ID" value="SFN53139.1"/>
    <property type="molecule type" value="Genomic_DNA"/>
</dbReference>